<gene>
    <name evidence="2" type="ORF">S01H1_46753</name>
</gene>
<feature type="non-terminal residue" evidence="2">
    <location>
        <position position="1"/>
    </location>
</feature>
<name>X0VGU1_9ZZZZ</name>
<proteinExistence type="predicted"/>
<organism evidence="2">
    <name type="scientific">marine sediment metagenome</name>
    <dbReference type="NCBI Taxonomy" id="412755"/>
    <lineage>
        <taxon>unclassified sequences</taxon>
        <taxon>metagenomes</taxon>
        <taxon>ecological metagenomes</taxon>
    </lineage>
</organism>
<feature type="non-terminal residue" evidence="2">
    <location>
        <position position="263"/>
    </location>
</feature>
<protein>
    <recommendedName>
        <fullName evidence="3">Ig-like domain-containing protein</fullName>
    </recommendedName>
</protein>
<evidence type="ECO:0008006" key="3">
    <source>
        <dbReference type="Google" id="ProtNLM"/>
    </source>
</evidence>
<sequence>GSVTPDTGRVTTDFTFTVTYTDADNDAPNSPTVSIDGGEPQEMVAQDPGDENYADGKVYQYTTSGLTKNVGHTFQFAASDGFNNATGDIGVNAGPDVANTPPWSPGVIFTPENPLTGDDLVCTIITDSYDADGDTITYSYEWLKDSIGQGELTTNTVDYSFTARGDNWRVYIYPHDGEEEGTGVVWDYPAIGNTPPTAPTVVVTPDLPLPEYDLVCTITAASTDADGDGVTYTYQWYKDGVLQDTLTTDTVDFSLTTAGDTWR</sequence>
<dbReference type="AlphaFoldDB" id="X0VGU1"/>
<accession>X0VGU1</accession>
<comment type="caution">
    <text evidence="2">The sequence shown here is derived from an EMBL/GenBank/DDBJ whole genome shotgun (WGS) entry which is preliminary data.</text>
</comment>
<dbReference type="EMBL" id="BARS01029947">
    <property type="protein sequence ID" value="GAG10427.1"/>
    <property type="molecule type" value="Genomic_DNA"/>
</dbReference>
<evidence type="ECO:0000313" key="2">
    <source>
        <dbReference type="EMBL" id="GAG10427.1"/>
    </source>
</evidence>
<reference evidence="2" key="1">
    <citation type="journal article" date="2014" name="Front. Microbiol.">
        <title>High frequency of phylogenetically diverse reductive dehalogenase-homologous genes in deep subseafloor sedimentary metagenomes.</title>
        <authorList>
            <person name="Kawai M."/>
            <person name="Futagami T."/>
            <person name="Toyoda A."/>
            <person name="Takaki Y."/>
            <person name="Nishi S."/>
            <person name="Hori S."/>
            <person name="Arai W."/>
            <person name="Tsubouchi T."/>
            <person name="Morono Y."/>
            <person name="Uchiyama I."/>
            <person name="Ito T."/>
            <person name="Fujiyama A."/>
            <person name="Inagaki F."/>
            <person name="Takami H."/>
        </authorList>
    </citation>
    <scope>NUCLEOTIDE SEQUENCE</scope>
    <source>
        <strain evidence="2">Expedition CK06-06</strain>
    </source>
</reference>
<evidence type="ECO:0000256" key="1">
    <source>
        <dbReference type="SAM" id="MobiDB-lite"/>
    </source>
</evidence>
<feature type="region of interest" description="Disordered" evidence="1">
    <location>
        <begin position="22"/>
        <end position="41"/>
    </location>
</feature>